<dbReference type="Proteomes" id="UP000215405">
    <property type="component" value="Unassembled WGS sequence"/>
</dbReference>
<dbReference type="InterPro" id="IPR000595">
    <property type="entry name" value="cNMP-bd_dom"/>
</dbReference>
<reference evidence="7" key="1">
    <citation type="journal article" date="2017" name="Int. J. Syst. Evol. Microbiol.">
        <title>Notoacmeibacter marinus gen. nov., sp. nov., isolated from the gut of a limpet and proposal of Notoacmeibacteraceae fam. nov. in the order Rhizobiales of the class Alphaproteobacteria.</title>
        <authorList>
            <person name="Huang Z."/>
            <person name="Guo F."/>
            <person name="Lai Q."/>
        </authorList>
    </citation>
    <scope>NUCLEOTIDE SEQUENCE [LARGE SCALE GENOMIC DNA]</scope>
    <source>
        <strain evidence="7">XMTR2A4</strain>
    </source>
</reference>
<sequence>MIDTYRKDIRGLDLFADMEPESFDALMRGAYVQSFPPQIQLISEGEAPDFLHVVLSGSVDLFSTWNGRETSMATLYPISTFILAASVKNAPYLMSARTLERSRIALLPSEDVRAIFDTDNSFARTIVTELAQCYRSVVKNTKDLKLRTSLERLANYLLRQRRRTGSDEFDLRMEKRRLASFLGMTPENLSRAFKGLEPYGVKVKGSHIAITNPDDLLQFAKPDPLIDDYSI</sequence>
<dbReference type="InterPro" id="IPR036390">
    <property type="entry name" value="WH_DNA-bd_sf"/>
</dbReference>
<dbReference type="InterPro" id="IPR014710">
    <property type="entry name" value="RmlC-like_jellyroll"/>
</dbReference>
<dbReference type="GO" id="GO:0003677">
    <property type="term" value="F:DNA binding"/>
    <property type="evidence" value="ECO:0007669"/>
    <property type="project" value="UniProtKB-KW"/>
</dbReference>
<evidence type="ECO:0000313" key="7">
    <source>
        <dbReference type="Proteomes" id="UP000215405"/>
    </source>
</evidence>
<dbReference type="NCBIfam" id="NF006901">
    <property type="entry name" value="PRK09392.1"/>
    <property type="match status" value="1"/>
</dbReference>
<dbReference type="Pfam" id="PF13545">
    <property type="entry name" value="HTH_Crp_2"/>
    <property type="match status" value="1"/>
</dbReference>
<feature type="domain" description="HTH crp-type" evidence="5">
    <location>
        <begin position="147"/>
        <end position="214"/>
    </location>
</feature>
<keyword evidence="7" id="KW-1185">Reference proteome</keyword>
<proteinExistence type="predicted"/>
<keyword evidence="2" id="KW-0238">DNA-binding</keyword>
<dbReference type="GO" id="GO:0005829">
    <property type="term" value="C:cytosol"/>
    <property type="evidence" value="ECO:0007669"/>
    <property type="project" value="TreeGrafter"/>
</dbReference>
<dbReference type="PROSITE" id="PS50042">
    <property type="entry name" value="CNMP_BINDING_3"/>
    <property type="match status" value="1"/>
</dbReference>
<feature type="domain" description="Cyclic nucleotide-binding" evidence="4">
    <location>
        <begin position="14"/>
        <end position="133"/>
    </location>
</feature>
<organism evidence="6 7">
    <name type="scientific">Notoacmeibacter marinus</name>
    <dbReference type="NCBI Taxonomy" id="1876515"/>
    <lineage>
        <taxon>Bacteria</taxon>
        <taxon>Pseudomonadati</taxon>
        <taxon>Pseudomonadota</taxon>
        <taxon>Alphaproteobacteria</taxon>
        <taxon>Hyphomicrobiales</taxon>
        <taxon>Notoacmeibacteraceae</taxon>
        <taxon>Notoacmeibacter</taxon>
    </lineage>
</organism>
<dbReference type="SMART" id="SM00100">
    <property type="entry name" value="cNMP"/>
    <property type="match status" value="1"/>
</dbReference>
<dbReference type="OrthoDB" id="190787at2"/>
<dbReference type="RefSeq" id="WP_094076045.1">
    <property type="nucleotide sequence ID" value="NZ_KZ851842.1"/>
</dbReference>
<evidence type="ECO:0000256" key="3">
    <source>
        <dbReference type="ARBA" id="ARBA00023163"/>
    </source>
</evidence>
<comment type="caution">
    <text evidence="6">The sequence shown here is derived from an EMBL/GenBank/DDBJ whole genome shotgun (WGS) entry which is preliminary data.</text>
</comment>
<dbReference type="Pfam" id="PF00027">
    <property type="entry name" value="cNMP_binding"/>
    <property type="match status" value="1"/>
</dbReference>
<protein>
    <submittedName>
        <fullName evidence="6">Transcriptional regulator</fullName>
    </submittedName>
</protein>
<dbReference type="PANTHER" id="PTHR24567:SF26">
    <property type="entry name" value="REGULATORY PROTEIN YEIL"/>
    <property type="match status" value="1"/>
</dbReference>
<dbReference type="SUPFAM" id="SSF46785">
    <property type="entry name" value="Winged helix' DNA-binding domain"/>
    <property type="match status" value="1"/>
</dbReference>
<dbReference type="CDD" id="cd00038">
    <property type="entry name" value="CAP_ED"/>
    <property type="match status" value="1"/>
</dbReference>
<name>A0A231V1U9_9HYPH</name>
<keyword evidence="3" id="KW-0804">Transcription</keyword>
<dbReference type="PROSITE" id="PS51063">
    <property type="entry name" value="HTH_CRP_2"/>
    <property type="match status" value="1"/>
</dbReference>
<keyword evidence="1" id="KW-0805">Transcription regulation</keyword>
<dbReference type="InterPro" id="IPR050397">
    <property type="entry name" value="Env_Response_Regulators"/>
</dbReference>
<evidence type="ECO:0000259" key="4">
    <source>
        <dbReference type="PROSITE" id="PS50042"/>
    </source>
</evidence>
<dbReference type="EMBL" id="NBYO01000001">
    <property type="protein sequence ID" value="OXT02084.1"/>
    <property type="molecule type" value="Genomic_DNA"/>
</dbReference>
<dbReference type="InterPro" id="IPR018490">
    <property type="entry name" value="cNMP-bd_dom_sf"/>
</dbReference>
<evidence type="ECO:0000259" key="5">
    <source>
        <dbReference type="PROSITE" id="PS51063"/>
    </source>
</evidence>
<gene>
    <name evidence="6" type="ORF">B7H23_03910</name>
</gene>
<evidence type="ECO:0000256" key="1">
    <source>
        <dbReference type="ARBA" id="ARBA00023015"/>
    </source>
</evidence>
<dbReference type="InterPro" id="IPR036388">
    <property type="entry name" value="WH-like_DNA-bd_sf"/>
</dbReference>
<accession>A0A231V1U9</accession>
<dbReference type="PANTHER" id="PTHR24567">
    <property type="entry name" value="CRP FAMILY TRANSCRIPTIONAL REGULATORY PROTEIN"/>
    <property type="match status" value="1"/>
</dbReference>
<dbReference type="GO" id="GO:0003700">
    <property type="term" value="F:DNA-binding transcription factor activity"/>
    <property type="evidence" value="ECO:0007669"/>
    <property type="project" value="TreeGrafter"/>
</dbReference>
<dbReference type="SMART" id="SM00419">
    <property type="entry name" value="HTH_CRP"/>
    <property type="match status" value="1"/>
</dbReference>
<dbReference type="Gene3D" id="1.10.10.10">
    <property type="entry name" value="Winged helix-like DNA-binding domain superfamily/Winged helix DNA-binding domain"/>
    <property type="match status" value="1"/>
</dbReference>
<dbReference type="AlphaFoldDB" id="A0A231V1U9"/>
<evidence type="ECO:0000256" key="2">
    <source>
        <dbReference type="ARBA" id="ARBA00023125"/>
    </source>
</evidence>
<evidence type="ECO:0000313" key="6">
    <source>
        <dbReference type="EMBL" id="OXT02084.1"/>
    </source>
</evidence>
<dbReference type="InterPro" id="IPR012318">
    <property type="entry name" value="HTH_CRP"/>
</dbReference>
<dbReference type="Gene3D" id="2.60.120.10">
    <property type="entry name" value="Jelly Rolls"/>
    <property type="match status" value="1"/>
</dbReference>
<dbReference type="SUPFAM" id="SSF51206">
    <property type="entry name" value="cAMP-binding domain-like"/>
    <property type="match status" value="1"/>
</dbReference>